<dbReference type="InterPro" id="IPR011600">
    <property type="entry name" value="Pept_C14_caspase"/>
</dbReference>
<protein>
    <submittedName>
        <fullName evidence="3">Caspase family protein</fullName>
    </submittedName>
</protein>
<feature type="domain" description="Peptidase C14 caspase" evidence="1">
    <location>
        <begin position="43"/>
        <end position="273"/>
    </location>
</feature>
<dbReference type="InterPro" id="IPR025493">
    <property type="entry name" value="DUF4384"/>
</dbReference>
<reference evidence="3" key="2">
    <citation type="submission" date="2020-08" db="EMBL/GenBank/DDBJ databases">
        <authorList>
            <person name="Chen M."/>
            <person name="Teng W."/>
            <person name="Zhao L."/>
            <person name="Hu C."/>
            <person name="Zhou Y."/>
            <person name="Han B."/>
            <person name="Song L."/>
            <person name="Shu W."/>
        </authorList>
    </citation>
    <scope>NUCLEOTIDE SEQUENCE</scope>
    <source>
        <strain evidence="3">FACHB-1277</strain>
    </source>
</reference>
<accession>A0A926Z5F1</accession>
<dbReference type="Pfam" id="PF00656">
    <property type="entry name" value="Peptidase_C14"/>
    <property type="match status" value="1"/>
</dbReference>
<dbReference type="SUPFAM" id="SSF52129">
    <property type="entry name" value="Caspase-like"/>
    <property type="match status" value="1"/>
</dbReference>
<dbReference type="GO" id="GO:0005737">
    <property type="term" value="C:cytoplasm"/>
    <property type="evidence" value="ECO:0007669"/>
    <property type="project" value="TreeGrafter"/>
</dbReference>
<dbReference type="PANTHER" id="PTHR48104:SF30">
    <property type="entry name" value="METACASPASE-1"/>
    <property type="match status" value="1"/>
</dbReference>
<dbReference type="InterPro" id="IPR029030">
    <property type="entry name" value="Caspase-like_dom_sf"/>
</dbReference>
<evidence type="ECO:0000313" key="4">
    <source>
        <dbReference type="Proteomes" id="UP000631421"/>
    </source>
</evidence>
<dbReference type="GO" id="GO:0004197">
    <property type="term" value="F:cysteine-type endopeptidase activity"/>
    <property type="evidence" value="ECO:0007669"/>
    <property type="project" value="InterPro"/>
</dbReference>
<dbReference type="InterPro" id="IPR011189">
    <property type="entry name" value="UCP_caspase_lke"/>
</dbReference>
<dbReference type="EMBL" id="JACJPY010000009">
    <property type="protein sequence ID" value="MBD2149527.1"/>
    <property type="molecule type" value="Genomic_DNA"/>
</dbReference>
<dbReference type="PIRSF" id="PIRSF007398">
    <property type="entry name" value="Sll0148_caspase"/>
    <property type="match status" value="1"/>
</dbReference>
<comment type="caution">
    <text evidence="3">The sequence shown here is derived from an EMBL/GenBank/DDBJ whole genome shotgun (WGS) entry which is preliminary data.</text>
</comment>
<name>A0A926Z5F1_9CYAN</name>
<dbReference type="InterPro" id="IPR050452">
    <property type="entry name" value="Metacaspase"/>
</dbReference>
<dbReference type="PANTHER" id="PTHR48104">
    <property type="entry name" value="METACASPASE-4"/>
    <property type="match status" value="1"/>
</dbReference>
<keyword evidence="4" id="KW-1185">Reference proteome</keyword>
<organism evidence="3 4">
    <name type="scientific">Pseudanabaena cinerea FACHB-1277</name>
    <dbReference type="NCBI Taxonomy" id="2949581"/>
    <lineage>
        <taxon>Bacteria</taxon>
        <taxon>Bacillati</taxon>
        <taxon>Cyanobacteriota</taxon>
        <taxon>Cyanophyceae</taxon>
        <taxon>Pseudanabaenales</taxon>
        <taxon>Pseudanabaenaceae</taxon>
        <taxon>Pseudanabaena</taxon>
        <taxon>Pseudanabaena cinerea</taxon>
    </lineage>
</organism>
<evidence type="ECO:0000313" key="3">
    <source>
        <dbReference type="EMBL" id="MBD2149527.1"/>
    </source>
</evidence>
<evidence type="ECO:0000259" key="1">
    <source>
        <dbReference type="Pfam" id="PF00656"/>
    </source>
</evidence>
<dbReference type="GO" id="GO:0006508">
    <property type="term" value="P:proteolysis"/>
    <property type="evidence" value="ECO:0007669"/>
    <property type="project" value="InterPro"/>
</dbReference>
<evidence type="ECO:0000259" key="2">
    <source>
        <dbReference type="Pfam" id="PF14326"/>
    </source>
</evidence>
<proteinExistence type="predicted"/>
<sequence length="730" mass="79477">MGIARRQFLQAGLTGLLSLSLLRDRVVYAAETYASKLSVATQRKRALLIGINQYDAKEDGLGWLPLRGCVNDVQLQRELLVYRFGFAPQDVVTLTDREATRSNIANAIAEHLAAQTLPEDLVVIHFSGMGSRLGKYNTLLPVDAGLPEAANIKALMDITEQEWQVWLQSIGTDRLINVIDAGFHYPNMSAIGNFRLRSRQGLRNWQPDNLWESISAPKGITFKAVTEDMLCADAQWSGFSSGAFTYALVQQMWQISPATTIYTVMGNIATTLERCTLHNQNLTIEQQVNGMLGFADLKTVSNRNLDPVLDNVFSSVTNFSNFAAPSIGGDAVVTAISIDSRLADLSLSGLPIAVLSNYAAGGIFKVVATDGQDDDNLWLQLRSRNGFTGKAEVIGDRLGKAELRTGMILQEAIRSVSRNVKLAIAIDSGFSKIERIDATSALSTLPNMFGVNANEQCADCLFGAQSASYGLFSVGHTPILGSFGSVGESVGVAIKRLQPFLESLLAAKLIRLTENQATSHLDVRATLKANIGVDHRSVIVGSKSAARSLLVPTNSQLNNMIRTRPISIGDRLECQIENFSDRPLYVRIFCFDTRSKLLTPNFITTPYANDGIVAPSEILTIPYPQSPINWSVSAPKGLVDIQVVVSRLPLLQVAKSLEPSQRQASSINGLIAIANPLQVAQSLLNDLDVSTKDIFSGDSSLGSNFTNAISNNLWLDVEQWATFNFSYQVV</sequence>
<dbReference type="Proteomes" id="UP000631421">
    <property type="component" value="Unassembled WGS sequence"/>
</dbReference>
<gene>
    <name evidence="3" type="ORF">H6F44_05220</name>
</gene>
<feature type="domain" description="DUF4384" evidence="2">
    <location>
        <begin position="568"/>
        <end position="647"/>
    </location>
</feature>
<dbReference type="Pfam" id="PF14326">
    <property type="entry name" value="DUF4384"/>
    <property type="match status" value="1"/>
</dbReference>
<dbReference type="RefSeq" id="WP_190349893.1">
    <property type="nucleotide sequence ID" value="NZ_JACJPY010000009.1"/>
</dbReference>
<dbReference type="AlphaFoldDB" id="A0A926Z5F1"/>
<dbReference type="Gene3D" id="3.40.50.1460">
    <property type="match status" value="1"/>
</dbReference>
<reference evidence="3" key="1">
    <citation type="journal article" date="2015" name="ISME J.">
        <title>Draft Genome Sequence of Streptomyces incarnatus NRRL8089, which Produces the Nucleoside Antibiotic Sinefungin.</title>
        <authorList>
            <person name="Oshima K."/>
            <person name="Hattori M."/>
            <person name="Shimizu H."/>
            <person name="Fukuda K."/>
            <person name="Nemoto M."/>
            <person name="Inagaki K."/>
            <person name="Tamura T."/>
        </authorList>
    </citation>
    <scope>NUCLEOTIDE SEQUENCE</scope>
    <source>
        <strain evidence="3">FACHB-1277</strain>
    </source>
</reference>